<reference evidence="2 3" key="1">
    <citation type="journal article" date="2010" name="Nat. Biotechnol.">
        <title>Genome sequence of the model mushroom Schizophyllum commune.</title>
        <authorList>
            <person name="Ohm R.A."/>
            <person name="de Jong J.F."/>
            <person name="Lugones L.G."/>
            <person name="Aerts A."/>
            <person name="Kothe E."/>
            <person name="Stajich J.E."/>
            <person name="de Vries R.P."/>
            <person name="Record E."/>
            <person name="Levasseur A."/>
            <person name="Baker S.E."/>
            <person name="Bartholomew K.A."/>
            <person name="Coutinho P.M."/>
            <person name="Erdmann S."/>
            <person name="Fowler T.J."/>
            <person name="Gathman A.C."/>
            <person name="Lombard V."/>
            <person name="Henrissat B."/>
            <person name="Knabe N."/>
            <person name="Kuees U."/>
            <person name="Lilly W.W."/>
            <person name="Lindquist E."/>
            <person name="Lucas S."/>
            <person name="Magnuson J.K."/>
            <person name="Piumi F."/>
            <person name="Raudaskoski M."/>
            <person name="Salamov A."/>
            <person name="Schmutz J."/>
            <person name="Schwarze F.W.M.R."/>
            <person name="vanKuyk P.A."/>
            <person name="Horton J.S."/>
            <person name="Grigoriev I.V."/>
            <person name="Woesten H.A.B."/>
        </authorList>
    </citation>
    <scope>NUCLEOTIDE SEQUENCE [LARGE SCALE GENOMIC DNA]</scope>
    <source>
        <strain evidence="3">H4-8 / FGSC 9210</strain>
    </source>
</reference>
<evidence type="ECO:0000313" key="3">
    <source>
        <dbReference type="Proteomes" id="UP000007431"/>
    </source>
</evidence>
<sequence length="187" mass="20606">MVLIHFRTLLTHFATLPFQFRTLLPPPLLPSSPTPHPSPTPPLPLAPEREPAAVRSCGPGWGFLLTRVAVDEFSDASLPRHYLAPSPVYEGITDVVLQGYLRVYVRGGYWTDYERGAYSTTCEGAGRLRTGGLLDHLRYPTTTALPDPPRRTRPADVDPHTPRADPTPCADPTLPAADSDWDRTEDA</sequence>
<dbReference type="AlphaFoldDB" id="D8QJV3"/>
<dbReference type="EMBL" id="GL377315">
    <property type="protein sequence ID" value="EFI91873.1"/>
    <property type="molecule type" value="Genomic_DNA"/>
</dbReference>
<proteinExistence type="predicted"/>
<organism evidence="3">
    <name type="scientific">Schizophyllum commune (strain H4-8 / FGSC 9210)</name>
    <name type="common">Split gill fungus</name>
    <dbReference type="NCBI Taxonomy" id="578458"/>
    <lineage>
        <taxon>Eukaryota</taxon>
        <taxon>Fungi</taxon>
        <taxon>Dikarya</taxon>
        <taxon>Basidiomycota</taxon>
        <taxon>Agaricomycotina</taxon>
        <taxon>Agaricomycetes</taxon>
        <taxon>Agaricomycetidae</taxon>
        <taxon>Agaricales</taxon>
        <taxon>Schizophyllaceae</taxon>
        <taxon>Schizophyllum</taxon>
    </lineage>
</organism>
<feature type="region of interest" description="Disordered" evidence="1">
    <location>
        <begin position="139"/>
        <end position="187"/>
    </location>
</feature>
<feature type="compositionally biased region" description="Basic and acidic residues" evidence="1">
    <location>
        <begin position="148"/>
        <end position="163"/>
    </location>
</feature>
<dbReference type="Proteomes" id="UP000007431">
    <property type="component" value="Unassembled WGS sequence"/>
</dbReference>
<protein>
    <submittedName>
        <fullName evidence="2">Uncharacterized protein</fullName>
    </submittedName>
</protein>
<feature type="non-terminal residue" evidence="2">
    <location>
        <position position="187"/>
    </location>
</feature>
<evidence type="ECO:0000313" key="2">
    <source>
        <dbReference type="EMBL" id="EFI91873.1"/>
    </source>
</evidence>
<evidence type="ECO:0000256" key="1">
    <source>
        <dbReference type="SAM" id="MobiDB-lite"/>
    </source>
</evidence>
<dbReference type="InParanoid" id="D8QJV3"/>
<name>D8QJV3_SCHCM</name>
<dbReference type="VEuPathDB" id="FungiDB:SCHCODRAFT_01163781"/>
<feature type="compositionally biased region" description="Pro residues" evidence="1">
    <location>
        <begin position="29"/>
        <end position="45"/>
    </location>
</feature>
<dbReference type="GeneID" id="9593720"/>
<dbReference type="RefSeq" id="XP_003026776.1">
    <property type="nucleotide sequence ID" value="XM_003026730.1"/>
</dbReference>
<dbReference type="KEGG" id="scm:SCHCO_01163781"/>
<keyword evidence="3" id="KW-1185">Reference proteome</keyword>
<gene>
    <name evidence="2" type="ORF">SCHCODRAFT_114127</name>
</gene>
<accession>D8QJV3</accession>
<dbReference type="HOGENOM" id="CLU_1448511_0_0_1"/>
<feature type="region of interest" description="Disordered" evidence="1">
    <location>
        <begin position="29"/>
        <end position="49"/>
    </location>
</feature>